<evidence type="ECO:0000256" key="3">
    <source>
        <dbReference type="ARBA" id="ARBA00004167"/>
    </source>
</evidence>
<feature type="binding site" evidence="15">
    <location>
        <position position="272"/>
    </location>
    <ligand>
        <name>Mg(2+)</name>
        <dbReference type="ChEBI" id="CHEBI:18420"/>
        <label>1</label>
        <note>catalytic</note>
    </ligand>
</feature>
<dbReference type="InterPro" id="IPR000760">
    <property type="entry name" value="Inositol_monophosphatase-like"/>
</dbReference>
<evidence type="ECO:0000256" key="5">
    <source>
        <dbReference type="ARBA" id="ARBA00009759"/>
    </source>
</evidence>
<dbReference type="SUPFAM" id="SSF56655">
    <property type="entry name" value="Carbohydrate phosphatase"/>
    <property type="match status" value="1"/>
</dbReference>
<dbReference type="GO" id="GO:0005737">
    <property type="term" value="C:cytoplasm"/>
    <property type="evidence" value="ECO:0007669"/>
    <property type="project" value="UniProtKB-ARBA"/>
</dbReference>
<dbReference type="Gene3D" id="3.40.190.80">
    <property type="match status" value="1"/>
</dbReference>
<evidence type="ECO:0000256" key="9">
    <source>
        <dbReference type="ARBA" id="ARBA00022801"/>
    </source>
</evidence>
<dbReference type="GO" id="GO:0046854">
    <property type="term" value="P:phosphatidylinositol phosphate biosynthetic process"/>
    <property type="evidence" value="ECO:0007669"/>
    <property type="project" value="InterPro"/>
</dbReference>
<evidence type="ECO:0000256" key="1">
    <source>
        <dbReference type="ARBA" id="ARBA00001033"/>
    </source>
</evidence>
<accession>A0A9N9T272</accession>
<keyword evidence="18" id="KW-1185">Reference proteome</keyword>
<keyword evidence="11 16" id="KW-1133">Transmembrane helix</keyword>
<keyword evidence="8 15" id="KW-0479">Metal-binding</keyword>
<keyword evidence="9" id="KW-0378">Hydrolase</keyword>
<gene>
    <name evidence="17" type="ORF">DIABBA_LOCUS8297</name>
</gene>
<dbReference type="GO" id="GO:0016020">
    <property type="term" value="C:membrane"/>
    <property type="evidence" value="ECO:0007669"/>
    <property type="project" value="UniProtKB-SubCell"/>
</dbReference>
<dbReference type="InterPro" id="IPR020550">
    <property type="entry name" value="Inositol_monophosphatase_CS"/>
</dbReference>
<evidence type="ECO:0000256" key="13">
    <source>
        <dbReference type="ARBA" id="ARBA00042119"/>
    </source>
</evidence>
<evidence type="ECO:0000256" key="7">
    <source>
        <dbReference type="ARBA" id="ARBA00022692"/>
    </source>
</evidence>
<sequence>MNFSGTIRLNKFGIFIVLCIIFIFGLHVFTKNSEAYPEIKKINLSTLLNVAIKAAENGGKRVVESKENMNVKSKGLTKEGMQESVTNADILSHCDMTKTIKYFFPKVKLISEEDVKNCDDKVNVDFSLMNAVDINNNVINEEDITIWIDPLDATHEYTEKLYNYVTTMVCVAVKGKPVMGVIHKPFDKTTSWVWVDKAKSQDLSNQEPENKSPSIKVIVSRSHKGDVEKILQNNFKQKVEIITAAGAGYKALEVAKKKVDAYIHTTAIKKWDICAGNAVINALGGKMVNKFGAELDYSNDIDVTNKDGLIASLDKYDIFIGKLDI</sequence>
<proteinExistence type="inferred from homology"/>
<feature type="binding site" evidence="15">
    <location>
        <position position="151"/>
    </location>
    <ligand>
        <name>Mg(2+)</name>
        <dbReference type="ChEBI" id="CHEBI:18420"/>
        <label>1</label>
        <note>catalytic</note>
    </ligand>
</feature>
<keyword evidence="12 16" id="KW-0472">Membrane</keyword>
<evidence type="ECO:0000313" key="17">
    <source>
        <dbReference type="EMBL" id="CAG9835054.1"/>
    </source>
</evidence>
<evidence type="ECO:0000256" key="8">
    <source>
        <dbReference type="ARBA" id="ARBA00022723"/>
    </source>
</evidence>
<dbReference type="Gene3D" id="3.30.540.10">
    <property type="entry name" value="Fructose-1,6-Bisphosphatase, subunit A, domain 1"/>
    <property type="match status" value="1"/>
</dbReference>
<feature type="binding site" evidence="15">
    <location>
        <position position="112"/>
    </location>
    <ligand>
        <name>Mg(2+)</name>
        <dbReference type="ChEBI" id="CHEBI:18420"/>
        <label>1</label>
        <note>catalytic</note>
    </ligand>
</feature>
<dbReference type="FunFam" id="3.30.540.10:FF:000012">
    <property type="entry name" value="Blast:Putative inositol monophosphatase 3"/>
    <property type="match status" value="1"/>
</dbReference>
<dbReference type="GO" id="GO:0046872">
    <property type="term" value="F:metal ion binding"/>
    <property type="evidence" value="ECO:0007669"/>
    <property type="project" value="UniProtKB-KW"/>
</dbReference>
<evidence type="ECO:0000256" key="16">
    <source>
        <dbReference type="SAM" id="Phobius"/>
    </source>
</evidence>
<feature type="binding site" evidence="15">
    <location>
        <position position="149"/>
    </location>
    <ligand>
        <name>Mg(2+)</name>
        <dbReference type="ChEBI" id="CHEBI:18420"/>
        <label>1</label>
        <note>catalytic</note>
    </ligand>
</feature>
<keyword evidence="10 15" id="KW-0460">Magnesium</keyword>
<dbReference type="Proteomes" id="UP001153709">
    <property type="component" value="Chromosome 5"/>
</dbReference>
<dbReference type="PANTHER" id="PTHR43028:SF4">
    <property type="entry name" value="INOSITOL MONOPHOSPHATASE 3"/>
    <property type="match status" value="1"/>
</dbReference>
<comment type="similarity">
    <text evidence="5">Belongs to the inositol monophosphatase superfamily.</text>
</comment>
<comment type="pathway">
    <text evidence="4">Polyol metabolism; myo-inositol biosynthesis; myo-inositol from D-glucose 6-phosphate: step 2/2.</text>
</comment>
<evidence type="ECO:0000256" key="15">
    <source>
        <dbReference type="PIRSR" id="PIRSR600760-2"/>
    </source>
</evidence>
<dbReference type="EC" id="3.1.3.25" evidence="6"/>
<dbReference type="AlphaFoldDB" id="A0A9N9T272"/>
<dbReference type="OrthoDB" id="74460at2759"/>
<evidence type="ECO:0000256" key="14">
    <source>
        <dbReference type="ARBA" id="ARBA00042949"/>
    </source>
</evidence>
<dbReference type="GO" id="GO:0008254">
    <property type="term" value="F:3'-nucleotidase activity"/>
    <property type="evidence" value="ECO:0007669"/>
    <property type="project" value="TreeGrafter"/>
</dbReference>
<keyword evidence="7 16" id="KW-0812">Transmembrane</keyword>
<comment type="cofactor">
    <cofactor evidence="2 15">
        <name>Mg(2+)</name>
        <dbReference type="ChEBI" id="CHEBI:18420"/>
    </cofactor>
</comment>
<evidence type="ECO:0000256" key="6">
    <source>
        <dbReference type="ARBA" id="ARBA00013106"/>
    </source>
</evidence>
<dbReference type="Pfam" id="PF00459">
    <property type="entry name" value="Inositol_P"/>
    <property type="match status" value="1"/>
</dbReference>
<evidence type="ECO:0000256" key="11">
    <source>
        <dbReference type="ARBA" id="ARBA00022989"/>
    </source>
</evidence>
<dbReference type="PROSITE" id="PS00630">
    <property type="entry name" value="IMP_2"/>
    <property type="match status" value="1"/>
</dbReference>
<dbReference type="InterPro" id="IPR050725">
    <property type="entry name" value="CysQ/Inositol_MonoPase"/>
</dbReference>
<dbReference type="EMBL" id="OU898280">
    <property type="protein sequence ID" value="CAG9835054.1"/>
    <property type="molecule type" value="Genomic_DNA"/>
</dbReference>
<reference evidence="17" key="1">
    <citation type="submission" date="2022-01" db="EMBL/GenBank/DDBJ databases">
        <authorList>
            <person name="King R."/>
        </authorList>
    </citation>
    <scope>NUCLEOTIDE SEQUENCE</scope>
</reference>
<feature type="transmembrane region" description="Helical" evidence="16">
    <location>
        <begin position="12"/>
        <end position="30"/>
    </location>
</feature>
<comment type="catalytic activity">
    <reaction evidence="1">
        <text>a myo-inositol phosphate + H2O = myo-inositol + phosphate</text>
        <dbReference type="Rhea" id="RHEA:24056"/>
        <dbReference type="ChEBI" id="CHEBI:15377"/>
        <dbReference type="ChEBI" id="CHEBI:17268"/>
        <dbReference type="ChEBI" id="CHEBI:43474"/>
        <dbReference type="ChEBI" id="CHEBI:84139"/>
        <dbReference type="EC" id="3.1.3.25"/>
    </reaction>
</comment>
<name>A0A9N9T272_DIABA</name>
<organism evidence="17 18">
    <name type="scientific">Diabrotica balteata</name>
    <name type="common">Banded cucumber beetle</name>
    <dbReference type="NCBI Taxonomy" id="107213"/>
    <lineage>
        <taxon>Eukaryota</taxon>
        <taxon>Metazoa</taxon>
        <taxon>Ecdysozoa</taxon>
        <taxon>Arthropoda</taxon>
        <taxon>Hexapoda</taxon>
        <taxon>Insecta</taxon>
        <taxon>Pterygota</taxon>
        <taxon>Neoptera</taxon>
        <taxon>Endopterygota</taxon>
        <taxon>Coleoptera</taxon>
        <taxon>Polyphaga</taxon>
        <taxon>Cucujiformia</taxon>
        <taxon>Chrysomeloidea</taxon>
        <taxon>Chrysomelidae</taxon>
        <taxon>Galerucinae</taxon>
        <taxon>Diabroticina</taxon>
        <taxon>Diabroticites</taxon>
        <taxon>Diabrotica</taxon>
    </lineage>
</organism>
<evidence type="ECO:0000256" key="4">
    <source>
        <dbReference type="ARBA" id="ARBA00005152"/>
    </source>
</evidence>
<dbReference type="PANTHER" id="PTHR43028">
    <property type="entry name" value="3'(2'),5'-BISPHOSPHATE NUCLEOTIDASE 1"/>
    <property type="match status" value="1"/>
</dbReference>
<comment type="subcellular location">
    <subcellularLocation>
        <location evidence="3">Membrane</location>
        <topology evidence="3">Single-pass membrane protein</topology>
    </subcellularLocation>
</comment>
<evidence type="ECO:0000256" key="2">
    <source>
        <dbReference type="ARBA" id="ARBA00001946"/>
    </source>
</evidence>
<dbReference type="GO" id="GO:0052834">
    <property type="term" value="F:inositol monophosphate phosphatase activity"/>
    <property type="evidence" value="ECO:0007669"/>
    <property type="project" value="UniProtKB-EC"/>
</dbReference>
<evidence type="ECO:0000256" key="12">
    <source>
        <dbReference type="ARBA" id="ARBA00023136"/>
    </source>
</evidence>
<evidence type="ECO:0000256" key="10">
    <source>
        <dbReference type="ARBA" id="ARBA00022842"/>
    </source>
</evidence>
<evidence type="ECO:0000313" key="18">
    <source>
        <dbReference type="Proteomes" id="UP001153709"/>
    </source>
</evidence>
<protein>
    <recommendedName>
        <fullName evidence="6">inositol-phosphate phosphatase</fullName>
        <ecNumber evidence="6">3.1.3.25</ecNumber>
    </recommendedName>
    <alternativeName>
        <fullName evidence="14">Inositol-1(or 4)-monophosphatase 3</fullName>
    </alternativeName>
    <alternativeName>
        <fullName evidence="13">Myo-inositol monophosphatase A3</fullName>
    </alternativeName>
</protein>
<dbReference type="GO" id="GO:0012505">
    <property type="term" value="C:endomembrane system"/>
    <property type="evidence" value="ECO:0007669"/>
    <property type="project" value="TreeGrafter"/>
</dbReference>
<feature type="binding site" evidence="15">
    <location>
        <position position="152"/>
    </location>
    <ligand>
        <name>Mg(2+)</name>
        <dbReference type="ChEBI" id="CHEBI:18420"/>
        <label>1</label>
        <note>catalytic</note>
    </ligand>
</feature>